<keyword evidence="2" id="KW-1185">Reference proteome</keyword>
<evidence type="ECO:0000313" key="1">
    <source>
        <dbReference type="EMBL" id="NME71241.1"/>
    </source>
</evidence>
<dbReference type="RefSeq" id="WP_169659462.1">
    <property type="nucleotide sequence ID" value="NZ_JABANE010000091.1"/>
</dbReference>
<reference evidence="1 2" key="1">
    <citation type="submission" date="2020-04" db="EMBL/GenBank/DDBJ databases">
        <title>Flammeovirga sp. SR4, a novel species isolated from seawater.</title>
        <authorList>
            <person name="Wang X."/>
        </authorList>
    </citation>
    <scope>NUCLEOTIDE SEQUENCE [LARGE SCALE GENOMIC DNA]</scope>
    <source>
        <strain evidence="1 2">ATCC 23126</strain>
    </source>
</reference>
<name>A0A7X9RYV3_9BACT</name>
<protein>
    <submittedName>
        <fullName evidence="1">Uncharacterized protein</fullName>
    </submittedName>
</protein>
<evidence type="ECO:0000313" key="2">
    <source>
        <dbReference type="Proteomes" id="UP000576082"/>
    </source>
</evidence>
<dbReference type="EMBL" id="JABANE010000091">
    <property type="protein sequence ID" value="NME71241.1"/>
    <property type="molecule type" value="Genomic_DNA"/>
</dbReference>
<organism evidence="1 2">
    <name type="scientific">Flammeovirga aprica JL-4</name>
    <dbReference type="NCBI Taxonomy" id="694437"/>
    <lineage>
        <taxon>Bacteria</taxon>
        <taxon>Pseudomonadati</taxon>
        <taxon>Bacteroidota</taxon>
        <taxon>Cytophagia</taxon>
        <taxon>Cytophagales</taxon>
        <taxon>Flammeovirgaceae</taxon>
        <taxon>Flammeovirga</taxon>
    </lineage>
</organism>
<sequence length="191" mass="22554">MAFLLHFHLASGQGNIPKGYKPYVNIVPPDTTLSVTDVFWGYDDPTRLCVYYGYSWESPKLLILNTNTWAQEGWIEIPKSFRPYAFTPDNKSIILSRHKKFLFFSSKQELLFIDLENYDSKFYSEKELQTYISENGKLNPGKDFLFLKYMLSPDREYFITNSRFPTQDNPDDLIQKGYQLIIFKYTEEDIE</sequence>
<dbReference type="Proteomes" id="UP000576082">
    <property type="component" value="Unassembled WGS sequence"/>
</dbReference>
<dbReference type="AlphaFoldDB" id="A0A7X9RYV3"/>
<proteinExistence type="predicted"/>
<gene>
    <name evidence="1" type="ORF">HHU12_24970</name>
</gene>
<comment type="caution">
    <text evidence="1">The sequence shown here is derived from an EMBL/GenBank/DDBJ whole genome shotgun (WGS) entry which is preliminary data.</text>
</comment>
<accession>A0A7X9RYV3</accession>